<feature type="transmembrane region" description="Helical" evidence="8">
    <location>
        <begin position="105"/>
        <end position="122"/>
    </location>
</feature>
<keyword evidence="6 8" id="KW-0472">Membrane</keyword>
<feature type="transmembrane region" description="Helical" evidence="8">
    <location>
        <begin position="264"/>
        <end position="287"/>
    </location>
</feature>
<keyword evidence="4 7" id="KW-0812">Transmembrane</keyword>
<dbReference type="InterPro" id="IPR050586">
    <property type="entry name" value="CPA3_Na-H_Antiporter_D"/>
</dbReference>
<evidence type="ECO:0000256" key="5">
    <source>
        <dbReference type="ARBA" id="ARBA00022989"/>
    </source>
</evidence>
<feature type="transmembrane region" description="Helical" evidence="8">
    <location>
        <begin position="384"/>
        <end position="403"/>
    </location>
</feature>
<sequence length="473" mass="48335">MTALALSLLVPWAVGLLLVVLDGRRRTVGWLGVVTLGATVAVLGVLAADVLRGGTVAFVTGGWPVGVGILLRADALGVTFALSSCFVLLAAACAETLLGVGQRTLPGLLVLLAAGLNGLFLTGDVFNFYVFFEMSMIAAYVLTGYGGGRAQLRAAVIFASVNLLGSFIFLVAVAGTYRVTGTLAMTDVAERIREVPPNAAVAVAVGFFVAFSVKLGLFPFHYWLPTVYADTRPAVAAVLSGAVANIGAYGLLRFGPGVFAEQLRLSATVLIALGAASIIYGGVLAVARHRPAEMLAYSAIGQVGYVLVAVGVGGPVGFAAAVLYSVVNALNKALLFLTSAVRGPLVAGAFVVGALSVAGVPPAVGFVGKLAVFRTAVDARSPTLVVLLVVGSALSLLYLFLIYQREFWAEEDREAVTDAEVRDAAPARGVSRRVPVVVLAVLLLAGGVWPEPLAAVSGAAADVLTGTANGAGP</sequence>
<dbReference type="InterPro" id="IPR001750">
    <property type="entry name" value="ND/Mrp_TM"/>
</dbReference>
<keyword evidence="11" id="KW-1185">Reference proteome</keyword>
<evidence type="ECO:0000259" key="9">
    <source>
        <dbReference type="Pfam" id="PF00361"/>
    </source>
</evidence>
<dbReference type="GO" id="GO:0008137">
    <property type="term" value="F:NADH dehydrogenase (ubiquinone) activity"/>
    <property type="evidence" value="ECO:0007669"/>
    <property type="project" value="InterPro"/>
</dbReference>
<protein>
    <submittedName>
        <fullName evidence="10">Multisubunit sodium/proton antiporter MrpD subunit</fullName>
    </submittedName>
</protein>
<gene>
    <name evidence="10" type="ORF">C8D89_12218</name>
</gene>
<evidence type="ECO:0000256" key="6">
    <source>
        <dbReference type="ARBA" id="ARBA00023136"/>
    </source>
</evidence>
<evidence type="ECO:0000313" key="11">
    <source>
        <dbReference type="Proteomes" id="UP000245639"/>
    </source>
</evidence>
<feature type="transmembrane region" description="Helical" evidence="8">
    <location>
        <begin position="128"/>
        <end position="147"/>
    </location>
</feature>
<proteinExistence type="inferred from homology"/>
<dbReference type="GO" id="GO:0005886">
    <property type="term" value="C:plasma membrane"/>
    <property type="evidence" value="ECO:0007669"/>
    <property type="project" value="UniProtKB-SubCell"/>
</dbReference>
<dbReference type="OrthoDB" id="9811798at2"/>
<evidence type="ECO:0000256" key="3">
    <source>
        <dbReference type="ARBA" id="ARBA00022475"/>
    </source>
</evidence>
<feature type="transmembrane region" description="Helical" evidence="8">
    <location>
        <begin position="234"/>
        <end position="252"/>
    </location>
</feature>
<evidence type="ECO:0000313" key="10">
    <source>
        <dbReference type="EMBL" id="PVY97963.1"/>
    </source>
</evidence>
<dbReference type="RefSeq" id="WP_116710930.1">
    <property type="nucleotide sequence ID" value="NZ_QEKW01000022.1"/>
</dbReference>
<organism evidence="10 11">
    <name type="scientific">Actinomycetospora cinnamomea</name>
    <dbReference type="NCBI Taxonomy" id="663609"/>
    <lineage>
        <taxon>Bacteria</taxon>
        <taxon>Bacillati</taxon>
        <taxon>Actinomycetota</taxon>
        <taxon>Actinomycetes</taxon>
        <taxon>Pseudonocardiales</taxon>
        <taxon>Pseudonocardiaceae</taxon>
        <taxon>Actinomycetospora</taxon>
    </lineage>
</organism>
<dbReference type="InterPro" id="IPR003918">
    <property type="entry name" value="NADH_UbQ_OxRdtase"/>
</dbReference>
<dbReference type="Proteomes" id="UP000245639">
    <property type="component" value="Unassembled WGS sequence"/>
</dbReference>
<dbReference type="GO" id="GO:0042773">
    <property type="term" value="P:ATP synthesis coupled electron transport"/>
    <property type="evidence" value="ECO:0007669"/>
    <property type="project" value="InterPro"/>
</dbReference>
<evidence type="ECO:0000256" key="7">
    <source>
        <dbReference type="RuleBase" id="RU000320"/>
    </source>
</evidence>
<feature type="transmembrane region" description="Helical" evidence="8">
    <location>
        <begin position="154"/>
        <end position="179"/>
    </location>
</feature>
<dbReference type="PANTHER" id="PTHR42703">
    <property type="entry name" value="NADH DEHYDROGENASE"/>
    <property type="match status" value="1"/>
</dbReference>
<feature type="transmembrane region" description="Helical" evidence="8">
    <location>
        <begin position="55"/>
        <end position="73"/>
    </location>
</feature>
<comment type="caution">
    <text evidence="10">The sequence shown here is derived from an EMBL/GenBank/DDBJ whole genome shotgun (WGS) entry which is preliminary data.</text>
</comment>
<feature type="transmembrane region" description="Helical" evidence="8">
    <location>
        <begin position="28"/>
        <end position="48"/>
    </location>
</feature>
<keyword evidence="3" id="KW-1003">Cell membrane</keyword>
<name>A0A2U1EDB9_9PSEU</name>
<comment type="subcellular location">
    <subcellularLocation>
        <location evidence="1">Cell membrane</location>
        <topology evidence="1">Multi-pass membrane protein</topology>
    </subcellularLocation>
    <subcellularLocation>
        <location evidence="7">Membrane</location>
        <topology evidence="7">Multi-pass membrane protein</topology>
    </subcellularLocation>
</comment>
<feature type="transmembrane region" description="Helical" evidence="8">
    <location>
        <begin position="199"/>
        <end position="222"/>
    </location>
</feature>
<feature type="transmembrane region" description="Helical" evidence="8">
    <location>
        <begin position="79"/>
        <end position="98"/>
    </location>
</feature>
<feature type="domain" description="NADH:quinone oxidoreductase/Mrp antiporter transmembrane" evidence="9">
    <location>
        <begin position="123"/>
        <end position="395"/>
    </location>
</feature>
<dbReference type="PANTHER" id="PTHR42703:SF1">
    <property type="entry name" value="NA(+)_H(+) ANTIPORTER SUBUNIT D1"/>
    <property type="match status" value="1"/>
</dbReference>
<evidence type="ECO:0000256" key="4">
    <source>
        <dbReference type="ARBA" id="ARBA00022692"/>
    </source>
</evidence>
<dbReference type="AlphaFoldDB" id="A0A2U1EDB9"/>
<accession>A0A2U1EDB9</accession>
<dbReference type="Pfam" id="PF00361">
    <property type="entry name" value="Proton_antipo_M"/>
    <property type="match status" value="1"/>
</dbReference>
<dbReference type="EMBL" id="QEKW01000022">
    <property type="protein sequence ID" value="PVY97963.1"/>
    <property type="molecule type" value="Genomic_DNA"/>
</dbReference>
<reference evidence="10 11" key="1">
    <citation type="submission" date="2018-04" db="EMBL/GenBank/DDBJ databases">
        <title>Genomic Encyclopedia of Type Strains, Phase IV (KMG-IV): sequencing the most valuable type-strain genomes for metagenomic binning, comparative biology and taxonomic classification.</title>
        <authorList>
            <person name="Goeker M."/>
        </authorList>
    </citation>
    <scope>NUCLEOTIDE SEQUENCE [LARGE SCALE GENOMIC DNA]</scope>
    <source>
        <strain evidence="10 11">DSM 45771</strain>
    </source>
</reference>
<evidence type="ECO:0000256" key="1">
    <source>
        <dbReference type="ARBA" id="ARBA00004651"/>
    </source>
</evidence>
<feature type="transmembrane region" description="Helical" evidence="8">
    <location>
        <begin position="345"/>
        <end position="364"/>
    </location>
</feature>
<evidence type="ECO:0000256" key="8">
    <source>
        <dbReference type="SAM" id="Phobius"/>
    </source>
</evidence>
<evidence type="ECO:0000256" key="2">
    <source>
        <dbReference type="ARBA" id="ARBA00005346"/>
    </source>
</evidence>
<comment type="similarity">
    <text evidence="2">Belongs to the CPA3 antiporters (TC 2.A.63) subunit D family.</text>
</comment>
<keyword evidence="5 8" id="KW-1133">Transmembrane helix</keyword>
<dbReference type="PRINTS" id="PR01437">
    <property type="entry name" value="NUOXDRDTASE4"/>
</dbReference>